<dbReference type="Gene3D" id="4.10.60.10">
    <property type="entry name" value="Zinc finger, CCHC-type"/>
    <property type="match status" value="1"/>
</dbReference>
<reference evidence="5" key="1">
    <citation type="journal article" date="2019" name="Sci. Rep.">
        <title>Draft genome of Tanacetum cinerariifolium, the natural source of mosquito coil.</title>
        <authorList>
            <person name="Yamashiro T."/>
            <person name="Shiraishi A."/>
            <person name="Satake H."/>
            <person name="Nakayama K."/>
        </authorList>
    </citation>
    <scope>NUCLEOTIDE SEQUENCE</scope>
</reference>
<comment type="caution">
    <text evidence="5">The sequence shown here is derived from an EMBL/GenBank/DDBJ whole genome shotgun (WGS) entry which is preliminary data.</text>
</comment>
<feature type="domain" description="CCHC-type" evidence="3">
    <location>
        <begin position="224"/>
        <end position="239"/>
    </location>
</feature>
<sequence>MALPDKHQLKFNTHKDAKSLMEAIENLFGGNTETKKVQKTLLKQQFENFSGSNSKSLDQIHDRLQKLVSQLEIHGTDLEDKRLDYLFNILKIYESEDKHSSSLGIDTQNLAFVSTTQADSTNDSVSAAVSVSAVGAKLSASTLLNVDSLSNAVIYSFFASQSSSPQLDNEDLKQIDADDLEEIDLKWQMAMLTMRARKFLQKTRRNLGVNGPSSMGFDMSKVECYNCHRKGHIARECRSPKDSKRTAVAEPQRRSVPVETSTSNALVSQYDGTCSYDWSYQAEEEPTNFALMAFSSSSSNSSSDCETGLESVEAKLLVYKQNESTLEENIKLLNIEAMFDCDNYYSSESDNDSWPPSNLYDRFVPSGGYHAILPPMTGTFMPPKPDLVFHTPSSDENEHLAFNVQLSPTKTDQDLPSRPTLSPELVKSPSHYGLISPLPMSVAPPVPLRPHSPLKGLKRTKKTCFVCKSETHLIKDCDFHARKLAQKSYASRDIHKHKAPMNHSKFPLQKVSADAPSKSKPVLTTAARTVSAVKPSFFKTRPHNALYAMYKSISTIRRPFIRHPSPKPSISLLRVNAAKPSAELNGGYVAFGGDKKNNVLFTETKCLVLSSDFKLPDASQVLLRVPRENNMYNVNLKNIIPFGDLTCLFAKAKIDESNLWHRRLGHVNFKTINKLVKGNLVRGLPSKVFTNETSCVACKKGKQHRASCKSKTVFFLASKDETVSVLKTFIVGLENILSLKVKIIRCDNGTKFKNADLNQFCRLKGIKREFSLPRTPQQNGIVKRKNMTLIEADRTLLADSLLPIPFWAETVNTACYVQNRVLVIKPHNKTPYELLHCRLPSIGFMRPFGCLVTILNTLDPLGKFQGKETLHVNFLENKPNVACFGPAWLFDIDSLSQTMNYHPVLTEDQTNSNAGFQDIEKAREEGTQTYVLFPMLSDGSTNPKNNKDAHTGGKEHNDDIQKSVSLDIHSSSCGDQAREQGDKAVNKDNGKNHVVTIIGFRDLNEEFVECIDNSINGVNVASSSVFAAQLNFTNSTNDSSVAGPSNVAMPNLEDLSHNADDVGAEANINNMESIILVSHIPTSRIHKDHPTSQIIGDLSSTTQTRSMAKGVRDQGGISQMFNEDFHTCMFACFLSQEEPKRVHQALKDPS</sequence>
<feature type="compositionally biased region" description="Basic and acidic residues" evidence="2">
    <location>
        <begin position="238"/>
        <end position="253"/>
    </location>
</feature>
<feature type="region of interest" description="Disordered" evidence="2">
    <location>
        <begin position="238"/>
        <end position="260"/>
    </location>
</feature>
<feature type="compositionally biased region" description="Basic and acidic residues" evidence="2">
    <location>
        <begin position="976"/>
        <end position="987"/>
    </location>
</feature>
<dbReference type="InterPro" id="IPR025724">
    <property type="entry name" value="GAG-pre-integrase_dom"/>
</dbReference>
<dbReference type="AlphaFoldDB" id="A0A6L2P7X2"/>
<dbReference type="PROSITE" id="PS50994">
    <property type="entry name" value="INTEGRASE"/>
    <property type="match status" value="1"/>
</dbReference>
<dbReference type="GO" id="GO:0015074">
    <property type="term" value="P:DNA integration"/>
    <property type="evidence" value="ECO:0007669"/>
    <property type="project" value="InterPro"/>
</dbReference>
<accession>A0A6L2P7X2</accession>
<dbReference type="InterPro" id="IPR012337">
    <property type="entry name" value="RNaseH-like_sf"/>
</dbReference>
<proteinExistence type="predicted"/>
<evidence type="ECO:0000313" key="5">
    <source>
        <dbReference type="EMBL" id="GEU93175.1"/>
    </source>
</evidence>
<dbReference type="PANTHER" id="PTHR42648:SF32">
    <property type="entry name" value="RIBONUCLEASE H-LIKE DOMAIN, GAG-PRE-INTEGRASE DOMAIN PROTEIN-RELATED"/>
    <property type="match status" value="1"/>
</dbReference>
<dbReference type="SUPFAM" id="SSF57756">
    <property type="entry name" value="Retrovirus zinc finger-like domains"/>
    <property type="match status" value="1"/>
</dbReference>
<feature type="region of interest" description="Disordered" evidence="2">
    <location>
        <begin position="935"/>
        <end position="958"/>
    </location>
</feature>
<gene>
    <name evidence="5" type="ORF">Tci_065153</name>
</gene>
<dbReference type="Pfam" id="PF00098">
    <property type="entry name" value="zf-CCHC"/>
    <property type="match status" value="1"/>
</dbReference>
<dbReference type="PROSITE" id="PS50158">
    <property type="entry name" value="ZF_CCHC"/>
    <property type="match status" value="1"/>
</dbReference>
<dbReference type="SUPFAM" id="SSF53098">
    <property type="entry name" value="Ribonuclease H-like"/>
    <property type="match status" value="1"/>
</dbReference>
<evidence type="ECO:0000256" key="1">
    <source>
        <dbReference type="PROSITE-ProRule" id="PRU00047"/>
    </source>
</evidence>
<evidence type="ECO:0000259" key="4">
    <source>
        <dbReference type="PROSITE" id="PS50994"/>
    </source>
</evidence>
<dbReference type="Gene3D" id="3.30.420.10">
    <property type="entry name" value="Ribonuclease H-like superfamily/Ribonuclease H"/>
    <property type="match status" value="1"/>
</dbReference>
<dbReference type="InterPro" id="IPR001878">
    <property type="entry name" value="Znf_CCHC"/>
</dbReference>
<dbReference type="InterPro" id="IPR001584">
    <property type="entry name" value="Integrase_cat-core"/>
</dbReference>
<keyword evidence="1" id="KW-0862">Zinc</keyword>
<dbReference type="InterPro" id="IPR036397">
    <property type="entry name" value="RNaseH_sf"/>
</dbReference>
<feature type="compositionally biased region" description="Basic and acidic residues" evidence="2">
    <location>
        <begin position="945"/>
        <end position="958"/>
    </location>
</feature>
<dbReference type="EMBL" id="BKCJ010010794">
    <property type="protein sequence ID" value="GEU93175.1"/>
    <property type="molecule type" value="Genomic_DNA"/>
</dbReference>
<dbReference type="PANTHER" id="PTHR42648">
    <property type="entry name" value="TRANSPOSASE, PUTATIVE-RELATED"/>
    <property type="match status" value="1"/>
</dbReference>
<protein>
    <submittedName>
        <fullName evidence="5">Uncharacterized protein</fullName>
    </submittedName>
</protein>
<dbReference type="InterPro" id="IPR036875">
    <property type="entry name" value="Znf_CCHC_sf"/>
</dbReference>
<dbReference type="InterPro" id="IPR039537">
    <property type="entry name" value="Retrotran_Ty1/copia-like"/>
</dbReference>
<feature type="domain" description="Integrase catalytic" evidence="4">
    <location>
        <begin position="710"/>
        <end position="839"/>
    </location>
</feature>
<keyword evidence="1" id="KW-0863">Zinc-finger</keyword>
<dbReference type="SMART" id="SM00343">
    <property type="entry name" value="ZnF_C2HC"/>
    <property type="match status" value="2"/>
</dbReference>
<organism evidence="5">
    <name type="scientific">Tanacetum cinerariifolium</name>
    <name type="common">Dalmatian daisy</name>
    <name type="synonym">Chrysanthemum cinerariifolium</name>
    <dbReference type="NCBI Taxonomy" id="118510"/>
    <lineage>
        <taxon>Eukaryota</taxon>
        <taxon>Viridiplantae</taxon>
        <taxon>Streptophyta</taxon>
        <taxon>Embryophyta</taxon>
        <taxon>Tracheophyta</taxon>
        <taxon>Spermatophyta</taxon>
        <taxon>Magnoliopsida</taxon>
        <taxon>eudicotyledons</taxon>
        <taxon>Gunneridae</taxon>
        <taxon>Pentapetalae</taxon>
        <taxon>asterids</taxon>
        <taxon>campanulids</taxon>
        <taxon>Asterales</taxon>
        <taxon>Asteraceae</taxon>
        <taxon>Asteroideae</taxon>
        <taxon>Anthemideae</taxon>
        <taxon>Anthemidinae</taxon>
        <taxon>Tanacetum</taxon>
    </lineage>
</organism>
<evidence type="ECO:0000259" key="3">
    <source>
        <dbReference type="PROSITE" id="PS50158"/>
    </source>
</evidence>
<dbReference type="Pfam" id="PF13976">
    <property type="entry name" value="gag_pre-integrs"/>
    <property type="match status" value="1"/>
</dbReference>
<dbReference type="GO" id="GO:0008270">
    <property type="term" value="F:zinc ion binding"/>
    <property type="evidence" value="ECO:0007669"/>
    <property type="project" value="UniProtKB-KW"/>
</dbReference>
<evidence type="ECO:0000256" key="2">
    <source>
        <dbReference type="SAM" id="MobiDB-lite"/>
    </source>
</evidence>
<feature type="region of interest" description="Disordered" evidence="2">
    <location>
        <begin position="968"/>
        <end position="987"/>
    </location>
</feature>
<keyword evidence="1" id="KW-0479">Metal-binding</keyword>
<name>A0A6L2P7X2_TANCI</name>
<dbReference type="GO" id="GO:0003676">
    <property type="term" value="F:nucleic acid binding"/>
    <property type="evidence" value="ECO:0007669"/>
    <property type="project" value="InterPro"/>
</dbReference>